<gene>
    <name evidence="1" type="ORF">NIASO_17900</name>
</gene>
<dbReference type="STRING" id="929713.NIASO_17900"/>
<dbReference type="KEGG" id="nso:NIASO_17900"/>
<protein>
    <submittedName>
        <fullName evidence="1">Uncharacterized protein</fullName>
    </submittedName>
</protein>
<dbReference type="EMBL" id="CP007035">
    <property type="protein sequence ID" value="AHF17971.1"/>
    <property type="molecule type" value="Genomic_DNA"/>
</dbReference>
<name>W0F9B5_9BACT</name>
<organism evidence="1 2">
    <name type="scientific">Niabella soli DSM 19437</name>
    <dbReference type="NCBI Taxonomy" id="929713"/>
    <lineage>
        <taxon>Bacteria</taxon>
        <taxon>Pseudomonadati</taxon>
        <taxon>Bacteroidota</taxon>
        <taxon>Chitinophagia</taxon>
        <taxon>Chitinophagales</taxon>
        <taxon>Chitinophagaceae</taxon>
        <taxon>Niabella</taxon>
    </lineage>
</organism>
<proteinExistence type="predicted"/>
<evidence type="ECO:0000313" key="1">
    <source>
        <dbReference type="EMBL" id="AHF17971.1"/>
    </source>
</evidence>
<dbReference type="HOGENOM" id="CLU_3138232_0_0_10"/>
<dbReference type="Proteomes" id="UP000003586">
    <property type="component" value="Chromosome"/>
</dbReference>
<evidence type="ECO:0000313" key="2">
    <source>
        <dbReference type="Proteomes" id="UP000003586"/>
    </source>
</evidence>
<dbReference type="AlphaFoldDB" id="W0F9B5"/>
<reference evidence="1 2" key="1">
    <citation type="submission" date="2013-12" db="EMBL/GenBank/DDBJ databases">
        <authorList>
            <consortium name="DOE Joint Genome Institute"/>
            <person name="Eisen J."/>
            <person name="Huntemann M."/>
            <person name="Han J."/>
            <person name="Chen A."/>
            <person name="Kyrpides N."/>
            <person name="Mavromatis K."/>
            <person name="Markowitz V."/>
            <person name="Palaniappan K."/>
            <person name="Ivanova N."/>
            <person name="Schaumberg A."/>
            <person name="Pati A."/>
            <person name="Liolios K."/>
            <person name="Nordberg H.P."/>
            <person name="Cantor M.N."/>
            <person name="Hua S.X."/>
            <person name="Woyke T."/>
        </authorList>
    </citation>
    <scope>NUCLEOTIDE SEQUENCE [LARGE SCALE GENOMIC DNA]</scope>
    <source>
        <strain evidence="2">DSM 19437</strain>
    </source>
</reference>
<sequence length="49" mass="5763">MKATMRFIKKYSSLIIILLLILVLILLLIIFTNMHLAAINREIKRISEH</sequence>
<keyword evidence="2" id="KW-1185">Reference proteome</keyword>
<accession>W0F9B5</accession>